<protein>
    <recommendedName>
        <fullName evidence="5">TLC domain-containing protein</fullName>
    </recommendedName>
</protein>
<dbReference type="EMBL" id="JAQQWM010000009">
    <property type="protein sequence ID" value="KAK8045780.1"/>
    <property type="molecule type" value="Genomic_DNA"/>
</dbReference>
<feature type="compositionally biased region" description="Basic and acidic residues" evidence="1">
    <location>
        <begin position="452"/>
        <end position="488"/>
    </location>
</feature>
<sequence length="648" mass="69123">MELVMGADDAAQVIIPVSELGNGVLPPAWQLGIDMDAVYRAQNDSIASHSAALNGSEYGMVDVNAAKIARMDREAVAPGLLPYAPLLLAVFCIAYMYFDKLLHSKILPRIYGNLFTSQDLSQRQTFALHHNAILAFGLTLLFGVGPLLRVVAGEGAYSDPLFSGSPLTLGGCILVPAIGYCATYLGEMFIRRDQPGMIPKLHHISVLLVALSTIGITGDVEHNRSATVSFYIISVWCLFDIVTELPVHAGMVAWRCARNHASARTLSNVMLYLALWRLSMLLANLGVSVYLIYSAWRKLSTIWCVLAPMAGWVWFYAQLQSAHVLYGISRRVSREWRVAATEGGSGGDSKEAAEDGLPPRSGMLFNDPAYAGLTLGTTLLSYTHASGASQGLLSNPNRTHLLVLAGVALVVGLAMLLVRYFTQDAEGVAGLAARADLAALDHKPTSNLVARGEGKHGDKLVARGEPKHGDKLMARGEGKHGDKLMARGEGKHGDKLMARGEPKHGDSLMARGVTAKQTDAITSRGVSGYGGVAERATEAGLVAAVAEALREVHHNTTTAAPTAEDAVGLPEEPAPAVLIGRDDGGDAQLDAAITSVTRRRIKRSAAAPSDEDEKGEMEPNGKKPNVDRVRRGGVSYPGEVNPLANTYK</sequence>
<keyword evidence="2" id="KW-0472">Membrane</keyword>
<evidence type="ECO:0000256" key="1">
    <source>
        <dbReference type="SAM" id="MobiDB-lite"/>
    </source>
</evidence>
<gene>
    <name evidence="3" type="ORF">PG996_013844</name>
</gene>
<feature type="transmembrane region" description="Helical" evidence="2">
    <location>
        <begin position="401"/>
        <end position="421"/>
    </location>
</feature>
<name>A0ABR1TGM0_9PEZI</name>
<feature type="transmembrane region" description="Helical" evidence="2">
    <location>
        <begin position="132"/>
        <end position="152"/>
    </location>
</feature>
<accession>A0ABR1TGM0</accession>
<comment type="caution">
    <text evidence="3">The sequence shown here is derived from an EMBL/GenBank/DDBJ whole genome shotgun (WGS) entry which is preliminary data.</text>
</comment>
<feature type="transmembrane region" description="Helical" evidence="2">
    <location>
        <begin position="80"/>
        <end position="98"/>
    </location>
</feature>
<feature type="transmembrane region" description="Helical" evidence="2">
    <location>
        <begin position="230"/>
        <end position="257"/>
    </location>
</feature>
<keyword evidence="2" id="KW-1133">Transmembrane helix</keyword>
<organism evidence="3 4">
    <name type="scientific">Apiospora saccharicola</name>
    <dbReference type="NCBI Taxonomy" id="335842"/>
    <lineage>
        <taxon>Eukaryota</taxon>
        <taxon>Fungi</taxon>
        <taxon>Dikarya</taxon>
        <taxon>Ascomycota</taxon>
        <taxon>Pezizomycotina</taxon>
        <taxon>Sordariomycetes</taxon>
        <taxon>Xylariomycetidae</taxon>
        <taxon>Amphisphaeriales</taxon>
        <taxon>Apiosporaceae</taxon>
        <taxon>Apiospora</taxon>
    </lineage>
</organism>
<proteinExistence type="predicted"/>
<feature type="transmembrane region" description="Helical" evidence="2">
    <location>
        <begin position="299"/>
        <end position="317"/>
    </location>
</feature>
<evidence type="ECO:0000313" key="4">
    <source>
        <dbReference type="Proteomes" id="UP001446871"/>
    </source>
</evidence>
<keyword evidence="2" id="KW-0812">Transmembrane</keyword>
<feature type="transmembrane region" description="Helical" evidence="2">
    <location>
        <begin position="269"/>
        <end position="293"/>
    </location>
</feature>
<feature type="transmembrane region" description="Helical" evidence="2">
    <location>
        <begin position="167"/>
        <end position="189"/>
    </location>
</feature>
<reference evidence="3 4" key="1">
    <citation type="submission" date="2023-01" db="EMBL/GenBank/DDBJ databases">
        <title>Analysis of 21 Apiospora genomes using comparative genomics revels a genus with tremendous synthesis potential of carbohydrate active enzymes and secondary metabolites.</title>
        <authorList>
            <person name="Sorensen T."/>
        </authorList>
    </citation>
    <scope>NUCLEOTIDE SEQUENCE [LARGE SCALE GENOMIC DNA]</scope>
    <source>
        <strain evidence="3 4">CBS 83171</strain>
    </source>
</reference>
<evidence type="ECO:0000256" key="2">
    <source>
        <dbReference type="SAM" id="Phobius"/>
    </source>
</evidence>
<feature type="region of interest" description="Disordered" evidence="1">
    <location>
        <begin position="448"/>
        <end position="488"/>
    </location>
</feature>
<keyword evidence="4" id="KW-1185">Reference proteome</keyword>
<evidence type="ECO:0008006" key="5">
    <source>
        <dbReference type="Google" id="ProtNLM"/>
    </source>
</evidence>
<feature type="region of interest" description="Disordered" evidence="1">
    <location>
        <begin position="599"/>
        <end position="648"/>
    </location>
</feature>
<evidence type="ECO:0000313" key="3">
    <source>
        <dbReference type="EMBL" id="KAK8045780.1"/>
    </source>
</evidence>
<dbReference type="Proteomes" id="UP001446871">
    <property type="component" value="Unassembled WGS sequence"/>
</dbReference>
<feature type="transmembrane region" description="Helical" evidence="2">
    <location>
        <begin position="201"/>
        <end position="218"/>
    </location>
</feature>
<feature type="compositionally biased region" description="Basic and acidic residues" evidence="1">
    <location>
        <begin position="616"/>
        <end position="630"/>
    </location>
</feature>